<dbReference type="PaxDb" id="4577-GRMZM2G138526_P01"/>
<feature type="compositionally biased region" description="Basic and acidic residues" evidence="1">
    <location>
        <begin position="132"/>
        <end position="144"/>
    </location>
</feature>
<dbReference type="InParanoid" id="A0A1D6LZ56"/>
<dbReference type="EMBL" id="CM000782">
    <property type="protein sequence ID" value="AQK84372.1"/>
    <property type="molecule type" value="Genomic_DNA"/>
</dbReference>
<name>A0A1D6LZ56_MAIZE</name>
<protein>
    <submittedName>
        <fullName evidence="2">Uncharacterized protein</fullName>
    </submittedName>
</protein>
<reference evidence="2" key="1">
    <citation type="submission" date="2015-12" db="EMBL/GenBank/DDBJ databases">
        <title>Update maize B73 reference genome by single molecule sequencing technologies.</title>
        <authorList>
            <consortium name="Maize Genome Sequencing Project"/>
            <person name="Ware D."/>
        </authorList>
    </citation>
    <scope>NUCLEOTIDE SEQUENCE</scope>
    <source>
        <tissue evidence="2">Seedling</tissue>
    </source>
</reference>
<evidence type="ECO:0000313" key="2">
    <source>
        <dbReference type="EMBL" id="AQK84372.1"/>
    </source>
</evidence>
<gene>
    <name evidence="2" type="ORF">ZEAMMB73_Zm00001d037570</name>
</gene>
<evidence type="ECO:0000256" key="1">
    <source>
        <dbReference type="SAM" id="MobiDB-lite"/>
    </source>
</evidence>
<organism evidence="2">
    <name type="scientific">Zea mays</name>
    <name type="common">Maize</name>
    <dbReference type="NCBI Taxonomy" id="4577"/>
    <lineage>
        <taxon>Eukaryota</taxon>
        <taxon>Viridiplantae</taxon>
        <taxon>Streptophyta</taxon>
        <taxon>Embryophyta</taxon>
        <taxon>Tracheophyta</taxon>
        <taxon>Spermatophyta</taxon>
        <taxon>Magnoliopsida</taxon>
        <taxon>Liliopsida</taxon>
        <taxon>Poales</taxon>
        <taxon>Poaceae</taxon>
        <taxon>PACMAD clade</taxon>
        <taxon>Panicoideae</taxon>
        <taxon>Andropogonodae</taxon>
        <taxon>Andropogoneae</taxon>
        <taxon>Tripsacinae</taxon>
        <taxon>Zea</taxon>
    </lineage>
</organism>
<accession>A0A1D6LZ56</accession>
<dbReference type="AlphaFoldDB" id="A0A1D6LZ56"/>
<sequence length="220" mass="23713">MEEMELLLDFHGRVGRREESAMARAVWGREMLLQFLGAKEEEQGAPWEGAAASPWTGRQRHEETRARAMGNGRELAGASPAPWEEAGRHGWGGAWSREPAGGPAAVKQGRRKAKEEEGGGDEEPDCSPAGSERQRGRRVEDAMDRSSTAMGGEEEPSSLRWGRRPLAARGGRSQGDGAAAAPCACERRGGRLQGTWTPGDSLLREVPSSMGEELSSQLPP</sequence>
<feature type="region of interest" description="Disordered" evidence="1">
    <location>
        <begin position="41"/>
        <end position="220"/>
    </location>
</feature>
<proteinExistence type="predicted"/>